<name>A0A840LCR6_9BURK</name>
<evidence type="ECO:0000259" key="8">
    <source>
        <dbReference type="Pfam" id="PF01435"/>
    </source>
</evidence>
<keyword evidence="3" id="KW-0479">Metal-binding</keyword>
<feature type="signal peptide" evidence="7">
    <location>
        <begin position="1"/>
        <end position="22"/>
    </location>
</feature>
<dbReference type="PANTHER" id="PTHR22726:SF24">
    <property type="entry name" value="M48 FAMILY METALLOPEPTIDASE"/>
    <property type="match status" value="1"/>
</dbReference>
<dbReference type="GO" id="GO:0004222">
    <property type="term" value="F:metalloendopeptidase activity"/>
    <property type="evidence" value="ECO:0007669"/>
    <property type="project" value="InterPro"/>
</dbReference>
<reference evidence="9 10" key="1">
    <citation type="submission" date="2020-08" db="EMBL/GenBank/DDBJ databases">
        <title>Functional genomics of gut bacteria from endangered species of beetles.</title>
        <authorList>
            <person name="Carlos-Shanley C."/>
        </authorList>
    </citation>
    <scope>NUCLEOTIDE SEQUENCE [LARGE SCALE GENOMIC DNA]</scope>
    <source>
        <strain evidence="9 10">S00239</strain>
    </source>
</reference>
<dbReference type="GO" id="GO:0016020">
    <property type="term" value="C:membrane"/>
    <property type="evidence" value="ECO:0007669"/>
    <property type="project" value="TreeGrafter"/>
</dbReference>
<evidence type="ECO:0000256" key="4">
    <source>
        <dbReference type="ARBA" id="ARBA00022801"/>
    </source>
</evidence>
<evidence type="ECO:0000313" key="9">
    <source>
        <dbReference type="EMBL" id="MBB4845956.1"/>
    </source>
</evidence>
<organism evidence="9 10">
    <name type="scientific">Roseateles oligotrophus</name>
    <dbReference type="NCBI Taxonomy" id="1769250"/>
    <lineage>
        <taxon>Bacteria</taxon>
        <taxon>Pseudomonadati</taxon>
        <taxon>Pseudomonadota</taxon>
        <taxon>Betaproteobacteria</taxon>
        <taxon>Burkholderiales</taxon>
        <taxon>Sphaerotilaceae</taxon>
        <taxon>Roseateles</taxon>
    </lineage>
</organism>
<accession>A0A840LCR6</accession>
<dbReference type="EMBL" id="JACHLP010000012">
    <property type="protein sequence ID" value="MBB4845956.1"/>
    <property type="molecule type" value="Genomic_DNA"/>
</dbReference>
<dbReference type="PANTHER" id="PTHR22726">
    <property type="entry name" value="METALLOENDOPEPTIDASE OMA1"/>
    <property type="match status" value="1"/>
</dbReference>
<feature type="chain" id="PRO_5032997860" evidence="7">
    <location>
        <begin position="23"/>
        <end position="499"/>
    </location>
</feature>
<protein>
    <submittedName>
        <fullName evidence="9">Putative Zn-dependent protease</fullName>
    </submittedName>
</protein>
<evidence type="ECO:0000256" key="6">
    <source>
        <dbReference type="ARBA" id="ARBA00023049"/>
    </source>
</evidence>
<comment type="caution">
    <text evidence="9">The sequence shown here is derived from an EMBL/GenBank/DDBJ whole genome shotgun (WGS) entry which is preliminary data.</text>
</comment>
<keyword evidence="2 9" id="KW-0645">Protease</keyword>
<dbReference type="AlphaFoldDB" id="A0A840LCR6"/>
<comment type="cofactor">
    <cofactor evidence="1">
        <name>Zn(2+)</name>
        <dbReference type="ChEBI" id="CHEBI:29105"/>
    </cofactor>
</comment>
<proteinExistence type="predicted"/>
<keyword evidence="6" id="KW-0482">Metalloprotease</keyword>
<feature type="domain" description="Peptidase M48" evidence="8">
    <location>
        <begin position="60"/>
        <end position="261"/>
    </location>
</feature>
<dbReference type="Pfam" id="PF01435">
    <property type="entry name" value="Peptidase_M48"/>
    <property type="match status" value="1"/>
</dbReference>
<dbReference type="RefSeq" id="WP_184304364.1">
    <property type="nucleotide sequence ID" value="NZ_JACHLP010000012.1"/>
</dbReference>
<dbReference type="Gene3D" id="3.30.2010.10">
    <property type="entry name" value="Metalloproteases ('zincins'), catalytic domain"/>
    <property type="match status" value="1"/>
</dbReference>
<evidence type="ECO:0000256" key="2">
    <source>
        <dbReference type="ARBA" id="ARBA00022670"/>
    </source>
</evidence>
<dbReference type="InterPro" id="IPR051156">
    <property type="entry name" value="Mito/Outer_Membr_Metalloprot"/>
</dbReference>
<dbReference type="Proteomes" id="UP000562027">
    <property type="component" value="Unassembled WGS sequence"/>
</dbReference>
<keyword evidence="4" id="KW-0378">Hydrolase</keyword>
<evidence type="ECO:0000256" key="5">
    <source>
        <dbReference type="ARBA" id="ARBA00022833"/>
    </source>
</evidence>
<dbReference type="InterPro" id="IPR001915">
    <property type="entry name" value="Peptidase_M48"/>
</dbReference>
<dbReference type="GO" id="GO:0051603">
    <property type="term" value="P:proteolysis involved in protein catabolic process"/>
    <property type="evidence" value="ECO:0007669"/>
    <property type="project" value="TreeGrafter"/>
</dbReference>
<dbReference type="PROSITE" id="PS51257">
    <property type="entry name" value="PROKAR_LIPOPROTEIN"/>
    <property type="match status" value="1"/>
</dbReference>
<dbReference type="CDD" id="cd07333">
    <property type="entry name" value="M48C_bepA_like"/>
    <property type="match status" value="1"/>
</dbReference>
<keyword evidence="10" id="KW-1185">Reference proteome</keyword>
<sequence>MKAQLSALALAALLAACGSTMVNPVTGQAERTVMDEASEIAEGAKAHQQVLQEYTALADPKLQAYVNELGQRLAKQSHRAHLTWHFTVLDSPEVNAFALPGGYVYVTRGIMAYLDSEADLAGVIGHEIGHVTARHGAQRATRQQTAGIGVLAASVLGVVLESQGVGGATELLGQASQTAAAGYIASYGRDQELQADQLGAEYLSRSHYRPQNMVDVIGVLKQQERFAADQAKAEGRQAASQNSWLASHPSNDQRLAQIREIASQYKAVDANYQDDGAERYLKAIEGMPFGESAEQGLSRGSNFYHTGLGLAISAPMGWKINNSAEALSLLSPQGDAALVLRPIPPKAGGSHEDILRRLLKPEQGQIDKLSLNGLPASHFSGVVRNAQGQRQTVELTLVDGPKQQQYALQYLGRDAGALYRAKPQMREAEASFRALTPADRKAAQPWMLRTQAFPAGGFAQLAKASPLGERAEAQLRLLNGALDSEPKLGTKVKVVTTRP</sequence>
<evidence type="ECO:0000256" key="3">
    <source>
        <dbReference type="ARBA" id="ARBA00022723"/>
    </source>
</evidence>
<gene>
    <name evidence="9" type="ORF">HNP55_004510</name>
</gene>
<evidence type="ECO:0000313" key="10">
    <source>
        <dbReference type="Proteomes" id="UP000562027"/>
    </source>
</evidence>
<keyword evidence="7" id="KW-0732">Signal</keyword>
<evidence type="ECO:0000256" key="1">
    <source>
        <dbReference type="ARBA" id="ARBA00001947"/>
    </source>
</evidence>
<keyword evidence="5" id="KW-0862">Zinc</keyword>
<dbReference type="GO" id="GO:0046872">
    <property type="term" value="F:metal ion binding"/>
    <property type="evidence" value="ECO:0007669"/>
    <property type="project" value="UniProtKB-KW"/>
</dbReference>
<evidence type="ECO:0000256" key="7">
    <source>
        <dbReference type="SAM" id="SignalP"/>
    </source>
</evidence>